<feature type="compositionally biased region" description="Basic residues" evidence="11">
    <location>
        <begin position="699"/>
        <end position="710"/>
    </location>
</feature>
<gene>
    <name evidence="15" type="ORF">CTAYLR_005812</name>
</gene>
<dbReference type="Proteomes" id="UP001230188">
    <property type="component" value="Unassembled WGS sequence"/>
</dbReference>
<dbReference type="SUPFAM" id="SSF81324">
    <property type="entry name" value="Voltage-gated potassium channels"/>
    <property type="match status" value="1"/>
</dbReference>
<keyword evidence="2" id="KW-0813">Transport</keyword>
<feature type="chain" id="PRO_5042240782" description="Ionotropic glutamate receptor C-terminal domain-containing protein" evidence="13">
    <location>
        <begin position="21"/>
        <end position="710"/>
    </location>
</feature>
<name>A0AAD7UM69_9STRA</name>
<evidence type="ECO:0000256" key="9">
    <source>
        <dbReference type="ARBA" id="ARBA00023286"/>
    </source>
</evidence>
<dbReference type="SUPFAM" id="SSF53850">
    <property type="entry name" value="Periplasmic binding protein-like II"/>
    <property type="match status" value="1"/>
</dbReference>
<dbReference type="GO" id="GO:0016020">
    <property type="term" value="C:membrane"/>
    <property type="evidence" value="ECO:0007669"/>
    <property type="project" value="UniProtKB-SubCell"/>
</dbReference>
<keyword evidence="10" id="KW-0407">Ion channel</keyword>
<dbReference type="GO" id="GO:0015276">
    <property type="term" value="F:ligand-gated monoatomic ion channel activity"/>
    <property type="evidence" value="ECO:0007669"/>
    <property type="project" value="InterPro"/>
</dbReference>
<keyword evidence="9" id="KW-1071">Ligand-gated ion channel</keyword>
<keyword evidence="16" id="KW-1185">Reference proteome</keyword>
<dbReference type="InterPro" id="IPR015683">
    <property type="entry name" value="Ionotropic_Glu_rcpt"/>
</dbReference>
<evidence type="ECO:0000256" key="10">
    <source>
        <dbReference type="ARBA" id="ARBA00023303"/>
    </source>
</evidence>
<evidence type="ECO:0000256" key="11">
    <source>
        <dbReference type="SAM" id="MobiDB-lite"/>
    </source>
</evidence>
<evidence type="ECO:0000256" key="3">
    <source>
        <dbReference type="ARBA" id="ARBA00022692"/>
    </source>
</evidence>
<keyword evidence="5" id="KW-0406">Ion transport</keyword>
<dbReference type="AlphaFoldDB" id="A0AAD7UM69"/>
<feature type="domain" description="Ionotropic glutamate receptor C-terminal" evidence="14">
    <location>
        <begin position="180"/>
        <end position="321"/>
    </location>
</feature>
<feature type="region of interest" description="Disordered" evidence="11">
    <location>
        <begin position="687"/>
        <end position="710"/>
    </location>
</feature>
<dbReference type="Gene3D" id="1.10.287.70">
    <property type="match status" value="1"/>
</dbReference>
<evidence type="ECO:0000256" key="1">
    <source>
        <dbReference type="ARBA" id="ARBA00004141"/>
    </source>
</evidence>
<evidence type="ECO:0000256" key="7">
    <source>
        <dbReference type="ARBA" id="ARBA00023170"/>
    </source>
</evidence>
<evidence type="ECO:0000256" key="6">
    <source>
        <dbReference type="ARBA" id="ARBA00023136"/>
    </source>
</evidence>
<evidence type="ECO:0000256" key="5">
    <source>
        <dbReference type="ARBA" id="ARBA00023065"/>
    </source>
</evidence>
<sequence>MLSTRRACLLLLLLPTVSRSSSNVGETLKGEHLRITVVQDHGFPEFVQMLGPGEVVLPWEEWTGYIIESIDVIARAANFTYTLQAPSGRGNSCLCLKSPTKCDPLGSISDYPCGVDDVIELETSDAYWSMYYVTSERQRNGTFYTTPILSDVGLGAMRLQKEKSLLGQAVLIFRPFDKWLWLCTVLAAVFVAFVLWFTEHGHPPKFRLRSTAEGVEYDVVQDSMWKASSSGEGGYLSRQALTKEFPQAVFSSFYTILSGQPLNPSTMKGDLLNLCWCFFGVIFISSYTANLAAILSTPESKTTDLADLNDKGATVCARTAASYTSWLEKSFPGLDVVRVEAESYYQKLKNGDCAAAVDTKPYLEIVATSKCRSWDELRRGRDNLYVGESLRFGPRDMAVGARNRTVAFALSYWLLAHRSCAREQDVDNAAATCIFAKGEYAEDIWRDHVNAKSHCVEYEVGTKLDEVDFFLPFLLVLAAGIACVLRHVSCFSPKARDRFVQMWFVRNLVDELAFNIRYDSYWVEPRLGAPEIASSRTLASSAASRRDLIDQVTKCSSSSTPCRILDVDALVADFRREKDLRDRLVPSILRHLLKTDVQHWQLARKHHALLRDLDYPLPPNEEEEEEGQQSRIYASTLDKLAEYFENALLDQLRLCIERTESATRILRDNPLLARILPRYIFNHLFSSSSSSSSNDPVVVKHRARSSMRGS</sequence>
<keyword evidence="4 12" id="KW-1133">Transmembrane helix</keyword>
<evidence type="ECO:0000256" key="12">
    <source>
        <dbReference type="SAM" id="Phobius"/>
    </source>
</evidence>
<keyword evidence="6 12" id="KW-0472">Membrane</keyword>
<evidence type="ECO:0000256" key="13">
    <source>
        <dbReference type="SAM" id="SignalP"/>
    </source>
</evidence>
<protein>
    <recommendedName>
        <fullName evidence="14">Ionotropic glutamate receptor C-terminal domain-containing protein</fullName>
    </recommendedName>
</protein>
<evidence type="ECO:0000256" key="2">
    <source>
        <dbReference type="ARBA" id="ARBA00022448"/>
    </source>
</evidence>
<accession>A0AAD7UM69</accession>
<evidence type="ECO:0000256" key="8">
    <source>
        <dbReference type="ARBA" id="ARBA00023180"/>
    </source>
</evidence>
<dbReference type="InterPro" id="IPR001320">
    <property type="entry name" value="Iontro_rcpt_C"/>
</dbReference>
<evidence type="ECO:0000256" key="4">
    <source>
        <dbReference type="ARBA" id="ARBA00022989"/>
    </source>
</evidence>
<evidence type="ECO:0000313" key="16">
    <source>
        <dbReference type="Proteomes" id="UP001230188"/>
    </source>
</evidence>
<comment type="subcellular location">
    <subcellularLocation>
        <location evidence="1">Membrane</location>
        <topology evidence="1">Multi-pass membrane protein</topology>
    </subcellularLocation>
</comment>
<reference evidence="15" key="1">
    <citation type="submission" date="2023-01" db="EMBL/GenBank/DDBJ databases">
        <title>Metagenome sequencing of chrysophaentin producing Chrysophaeum taylorii.</title>
        <authorList>
            <person name="Davison J."/>
            <person name="Bewley C."/>
        </authorList>
    </citation>
    <scope>NUCLEOTIDE SEQUENCE</scope>
    <source>
        <strain evidence="15">NIES-1699</strain>
    </source>
</reference>
<keyword evidence="7" id="KW-0675">Receptor</keyword>
<evidence type="ECO:0000259" key="14">
    <source>
        <dbReference type="Pfam" id="PF00060"/>
    </source>
</evidence>
<dbReference type="EMBL" id="JAQMWT010000060">
    <property type="protein sequence ID" value="KAJ8611859.1"/>
    <property type="molecule type" value="Genomic_DNA"/>
</dbReference>
<comment type="caution">
    <text evidence="15">The sequence shown here is derived from an EMBL/GenBank/DDBJ whole genome shotgun (WGS) entry which is preliminary data.</text>
</comment>
<feature type="signal peptide" evidence="13">
    <location>
        <begin position="1"/>
        <end position="20"/>
    </location>
</feature>
<organism evidence="15 16">
    <name type="scientific">Chrysophaeum taylorii</name>
    <dbReference type="NCBI Taxonomy" id="2483200"/>
    <lineage>
        <taxon>Eukaryota</taxon>
        <taxon>Sar</taxon>
        <taxon>Stramenopiles</taxon>
        <taxon>Ochrophyta</taxon>
        <taxon>Pelagophyceae</taxon>
        <taxon>Pelagomonadales</taxon>
        <taxon>Pelagomonadaceae</taxon>
        <taxon>Chrysophaeum</taxon>
    </lineage>
</organism>
<keyword evidence="13" id="KW-0732">Signal</keyword>
<dbReference type="Pfam" id="PF00060">
    <property type="entry name" value="Lig_chan"/>
    <property type="match status" value="1"/>
</dbReference>
<keyword evidence="3 12" id="KW-0812">Transmembrane</keyword>
<dbReference type="PANTHER" id="PTHR18966">
    <property type="entry name" value="IONOTROPIC GLUTAMATE RECEPTOR"/>
    <property type="match status" value="1"/>
</dbReference>
<evidence type="ECO:0000313" key="15">
    <source>
        <dbReference type="EMBL" id="KAJ8611859.1"/>
    </source>
</evidence>
<proteinExistence type="predicted"/>
<feature type="transmembrane region" description="Helical" evidence="12">
    <location>
        <begin position="179"/>
        <end position="198"/>
    </location>
</feature>
<keyword evidence="8" id="KW-0325">Glycoprotein</keyword>